<dbReference type="RefSeq" id="WP_100367758.1">
    <property type="nucleotide sequence ID" value="NZ_PGTY01000001.1"/>
</dbReference>
<reference evidence="4 5" key="1">
    <citation type="submission" date="2017-11" db="EMBL/GenBank/DDBJ databases">
        <title>Genomic Encyclopedia of Archaeal and Bacterial Type Strains, Phase II (KMG-II): From Individual Species to Whole Genera.</title>
        <authorList>
            <person name="Goeker M."/>
        </authorList>
    </citation>
    <scope>NUCLEOTIDE SEQUENCE [LARGE SCALE GENOMIC DNA]</scope>
    <source>
        <strain evidence="4 5">DSM 29128</strain>
    </source>
</reference>
<dbReference type="InterPro" id="IPR000086">
    <property type="entry name" value="NUDIX_hydrolase_dom"/>
</dbReference>
<gene>
    <name evidence="4" type="ORF">BC777_1872</name>
</gene>
<dbReference type="InterPro" id="IPR020084">
    <property type="entry name" value="NUDIX_hydrolase_CS"/>
</dbReference>
<keyword evidence="5" id="KW-1185">Reference proteome</keyword>
<proteinExistence type="predicted"/>
<evidence type="ECO:0000256" key="1">
    <source>
        <dbReference type="ARBA" id="ARBA00001946"/>
    </source>
</evidence>
<dbReference type="GO" id="GO:0016787">
    <property type="term" value="F:hydrolase activity"/>
    <property type="evidence" value="ECO:0007669"/>
    <property type="project" value="UniProtKB-KW"/>
</dbReference>
<dbReference type="EMBL" id="PGTY01000001">
    <property type="protein sequence ID" value="PJI93005.1"/>
    <property type="molecule type" value="Genomic_DNA"/>
</dbReference>
<comment type="cofactor">
    <cofactor evidence="1">
        <name>Mg(2+)</name>
        <dbReference type="ChEBI" id="CHEBI:18420"/>
    </cofactor>
</comment>
<dbReference type="Pfam" id="PF00293">
    <property type="entry name" value="NUDIX"/>
    <property type="match status" value="1"/>
</dbReference>
<evidence type="ECO:0000313" key="4">
    <source>
        <dbReference type="EMBL" id="PJI93005.1"/>
    </source>
</evidence>
<keyword evidence="2" id="KW-0378">Hydrolase</keyword>
<dbReference type="SUPFAM" id="SSF55811">
    <property type="entry name" value="Nudix"/>
    <property type="match status" value="1"/>
</dbReference>
<name>A0A2M8WPY7_9RHOB</name>
<evidence type="ECO:0000313" key="5">
    <source>
        <dbReference type="Proteomes" id="UP000228531"/>
    </source>
</evidence>
<dbReference type="InterPro" id="IPR015797">
    <property type="entry name" value="NUDIX_hydrolase-like_dom_sf"/>
</dbReference>
<accession>A0A2M8WPY7</accession>
<dbReference type="PROSITE" id="PS51462">
    <property type="entry name" value="NUDIX"/>
    <property type="match status" value="1"/>
</dbReference>
<dbReference type="OrthoDB" id="7376250at2"/>
<dbReference type="Proteomes" id="UP000228531">
    <property type="component" value="Unassembled WGS sequence"/>
</dbReference>
<evidence type="ECO:0000256" key="2">
    <source>
        <dbReference type="ARBA" id="ARBA00022801"/>
    </source>
</evidence>
<dbReference type="AlphaFoldDB" id="A0A2M8WPY7"/>
<protein>
    <submittedName>
        <fullName evidence="4">NUDIX domain-containing protein</fullName>
    </submittedName>
</protein>
<evidence type="ECO:0000259" key="3">
    <source>
        <dbReference type="PROSITE" id="PS51462"/>
    </source>
</evidence>
<organism evidence="4 5">
    <name type="scientific">Yoonia maricola</name>
    <dbReference type="NCBI Taxonomy" id="420999"/>
    <lineage>
        <taxon>Bacteria</taxon>
        <taxon>Pseudomonadati</taxon>
        <taxon>Pseudomonadota</taxon>
        <taxon>Alphaproteobacteria</taxon>
        <taxon>Rhodobacterales</taxon>
        <taxon>Paracoccaceae</taxon>
        <taxon>Yoonia</taxon>
    </lineage>
</organism>
<dbReference type="Gene3D" id="3.90.79.10">
    <property type="entry name" value="Nucleoside Triphosphate Pyrophosphohydrolase"/>
    <property type="match status" value="1"/>
</dbReference>
<feature type="domain" description="Nudix hydrolase" evidence="3">
    <location>
        <begin position="8"/>
        <end position="148"/>
    </location>
</feature>
<sequence>MTVWRPRPTIRVIAIGLHWRDGRLLAAEVNDDQGVVKGVRPLGGGVEFGETWRDALIREFDEELNVTVTVAGRPLVLENLYEHYGEQGHEIVFAADVLFPDGAFAATEMIHFKEDNGTPCVARWFDLDDLAARSIPLFPLGLVEELRPPASPSAR</sequence>
<dbReference type="PROSITE" id="PS00893">
    <property type="entry name" value="NUDIX_BOX"/>
    <property type="match status" value="1"/>
</dbReference>
<dbReference type="CDD" id="cd04688">
    <property type="entry name" value="NUDIX_Hydrolase"/>
    <property type="match status" value="1"/>
</dbReference>
<comment type="caution">
    <text evidence="4">The sequence shown here is derived from an EMBL/GenBank/DDBJ whole genome shotgun (WGS) entry which is preliminary data.</text>
</comment>